<evidence type="ECO:0000313" key="3">
    <source>
        <dbReference type="Proteomes" id="UP000184275"/>
    </source>
</evidence>
<dbReference type="Proteomes" id="UP000184275">
    <property type="component" value="Unassembled WGS sequence"/>
</dbReference>
<feature type="chain" id="PRO_5009921256" evidence="1">
    <location>
        <begin position="23"/>
        <end position="324"/>
    </location>
</feature>
<keyword evidence="1" id="KW-0732">Signal</keyword>
<evidence type="ECO:0000256" key="1">
    <source>
        <dbReference type="SAM" id="SignalP"/>
    </source>
</evidence>
<name>A0A1M6U454_9BACT</name>
<sequence length="324" mass="36788">MSFLKRFFFILNFFVFCSLAIAGPGQEELRHNACAAAKKCLDVILPRCSAQELEPVEDVEYDGEFCSAFLELQKRGIPLQSPVTAEIFGHLGGRYRVVYETEGKLPVSGPMMSYLFDHFPFTTALVNAMQETNYTIHYNSWDQRLFSGNNGGNLFGDFYWVLQDSAGVGKGFHNVFYGSGRCKILRWNLHGIAIAVLDMYPNGDATRYKFKAIVFPANAVLNSIMKMGVFRDVVNSKISEIIRNISESSESYVEGNHEPVEKSEVIQKKYSKEIHEFQQVASGKLFWTVGDAVQKKREEKRKQKPNFVTEIPMIFKQENSHGNP</sequence>
<accession>A0A1M6U454</accession>
<feature type="signal peptide" evidence="1">
    <location>
        <begin position="1"/>
        <end position="22"/>
    </location>
</feature>
<reference evidence="3" key="1">
    <citation type="submission" date="2016-11" db="EMBL/GenBank/DDBJ databases">
        <authorList>
            <person name="Varghese N."/>
            <person name="Submissions S."/>
        </authorList>
    </citation>
    <scope>NUCLEOTIDE SEQUENCE [LARGE SCALE GENOMIC DNA]</scope>
    <source>
        <strain evidence="3">UWOS</strain>
    </source>
</reference>
<protein>
    <submittedName>
        <fullName evidence="2">Uncharacterized protein</fullName>
    </submittedName>
</protein>
<gene>
    <name evidence="2" type="ORF">SAMN05720469_11240</name>
</gene>
<dbReference type="RefSeq" id="WP_073304008.1">
    <property type="nucleotide sequence ID" value="NZ_FRAW01000012.1"/>
</dbReference>
<proteinExistence type="predicted"/>
<evidence type="ECO:0000313" key="2">
    <source>
        <dbReference type="EMBL" id="SHK63934.1"/>
    </source>
</evidence>
<keyword evidence="3" id="KW-1185">Reference proteome</keyword>
<dbReference type="EMBL" id="FRAW01000012">
    <property type="protein sequence ID" value="SHK63934.1"/>
    <property type="molecule type" value="Genomic_DNA"/>
</dbReference>
<organism evidence="2 3">
    <name type="scientific">Fibrobacter intestinalis</name>
    <dbReference type="NCBI Taxonomy" id="28122"/>
    <lineage>
        <taxon>Bacteria</taxon>
        <taxon>Pseudomonadati</taxon>
        <taxon>Fibrobacterota</taxon>
        <taxon>Fibrobacteria</taxon>
        <taxon>Fibrobacterales</taxon>
        <taxon>Fibrobacteraceae</taxon>
        <taxon>Fibrobacter</taxon>
    </lineage>
</organism>
<dbReference type="AlphaFoldDB" id="A0A1M6U454"/>